<evidence type="ECO:0000313" key="2">
    <source>
        <dbReference type="EMBL" id="KAG2484345.1"/>
    </source>
</evidence>
<accession>A0A836BPQ6</accession>
<feature type="region of interest" description="Disordered" evidence="1">
    <location>
        <begin position="195"/>
        <end position="253"/>
    </location>
</feature>
<dbReference type="AlphaFoldDB" id="A0A836BPQ6"/>
<name>A0A836BPQ6_9CHLO</name>
<organism evidence="2 3">
    <name type="scientific">Edaphochlamys debaryana</name>
    <dbReference type="NCBI Taxonomy" id="47281"/>
    <lineage>
        <taxon>Eukaryota</taxon>
        <taxon>Viridiplantae</taxon>
        <taxon>Chlorophyta</taxon>
        <taxon>core chlorophytes</taxon>
        <taxon>Chlorophyceae</taxon>
        <taxon>CS clade</taxon>
        <taxon>Chlamydomonadales</taxon>
        <taxon>Chlamydomonadales incertae sedis</taxon>
        <taxon>Edaphochlamys</taxon>
    </lineage>
</organism>
<feature type="compositionally biased region" description="Low complexity" evidence="1">
    <location>
        <begin position="222"/>
        <end position="253"/>
    </location>
</feature>
<proteinExistence type="predicted"/>
<keyword evidence="3" id="KW-1185">Reference proteome</keyword>
<gene>
    <name evidence="2" type="ORF">HYH03_016887</name>
</gene>
<dbReference type="Proteomes" id="UP000612055">
    <property type="component" value="Unassembled WGS sequence"/>
</dbReference>
<protein>
    <submittedName>
        <fullName evidence="2">Uncharacterized protein</fullName>
    </submittedName>
</protein>
<sequence>MLLAVANGNYTVIPEVKVTGQLISCPDQFKCIGIQYYDGECVTTVENGADILYCKACVTFNTWFTDGQGQNKSLCNTQTYIASVCAGDRFTSYYSGPGPQYYVNATAAGSTGINTTKTSPWYGQRAVNYTLDGISATCSPPRSVTFGGGAAQVAGCTAADVGVGNQCLWKFTVPNPFYNAGVLFVCPQPKPQPSAAIPTFPEPQAAHPLATKPRPAKPSPKPVAAQPAAAQPSTQPRPSQPATTKPTTKPGAA</sequence>
<evidence type="ECO:0000313" key="3">
    <source>
        <dbReference type="Proteomes" id="UP000612055"/>
    </source>
</evidence>
<evidence type="ECO:0000256" key="1">
    <source>
        <dbReference type="SAM" id="MobiDB-lite"/>
    </source>
</evidence>
<reference evidence="2" key="1">
    <citation type="journal article" date="2020" name="bioRxiv">
        <title>Comparative genomics of Chlamydomonas.</title>
        <authorList>
            <person name="Craig R.J."/>
            <person name="Hasan A.R."/>
            <person name="Ness R.W."/>
            <person name="Keightley P.D."/>
        </authorList>
    </citation>
    <scope>NUCLEOTIDE SEQUENCE</scope>
    <source>
        <strain evidence="2">CCAP 11/70</strain>
    </source>
</reference>
<comment type="caution">
    <text evidence="2">The sequence shown here is derived from an EMBL/GenBank/DDBJ whole genome shotgun (WGS) entry which is preliminary data.</text>
</comment>
<dbReference type="EMBL" id="JAEHOE010000152">
    <property type="protein sequence ID" value="KAG2484345.1"/>
    <property type="molecule type" value="Genomic_DNA"/>
</dbReference>